<comment type="caution">
    <text evidence="1">The sequence shown here is derived from an EMBL/GenBank/DDBJ whole genome shotgun (WGS) entry which is preliminary data.</text>
</comment>
<dbReference type="Proteomes" id="UP001295684">
    <property type="component" value="Unassembled WGS sequence"/>
</dbReference>
<accession>A0AAD1XT37</accession>
<organism evidence="1 2">
    <name type="scientific">Euplotes crassus</name>
    <dbReference type="NCBI Taxonomy" id="5936"/>
    <lineage>
        <taxon>Eukaryota</taxon>
        <taxon>Sar</taxon>
        <taxon>Alveolata</taxon>
        <taxon>Ciliophora</taxon>
        <taxon>Intramacronucleata</taxon>
        <taxon>Spirotrichea</taxon>
        <taxon>Hypotrichia</taxon>
        <taxon>Euplotida</taxon>
        <taxon>Euplotidae</taxon>
        <taxon>Moneuplotes</taxon>
    </lineage>
</organism>
<reference evidence="1" key="1">
    <citation type="submission" date="2023-07" db="EMBL/GenBank/DDBJ databases">
        <authorList>
            <consortium name="AG Swart"/>
            <person name="Singh M."/>
            <person name="Singh A."/>
            <person name="Seah K."/>
            <person name="Emmerich C."/>
        </authorList>
    </citation>
    <scope>NUCLEOTIDE SEQUENCE</scope>
    <source>
        <strain evidence="1">DP1</strain>
    </source>
</reference>
<evidence type="ECO:0000313" key="1">
    <source>
        <dbReference type="EMBL" id="CAI2378389.1"/>
    </source>
</evidence>
<evidence type="ECO:0000313" key="2">
    <source>
        <dbReference type="Proteomes" id="UP001295684"/>
    </source>
</evidence>
<name>A0AAD1XT37_EUPCR</name>
<dbReference type="EMBL" id="CAMPGE010020108">
    <property type="protein sequence ID" value="CAI2378389.1"/>
    <property type="molecule type" value="Genomic_DNA"/>
</dbReference>
<gene>
    <name evidence="1" type="ORF">ECRASSUSDP1_LOCUS19784</name>
</gene>
<keyword evidence="2" id="KW-1185">Reference proteome</keyword>
<proteinExistence type="predicted"/>
<protein>
    <submittedName>
        <fullName evidence="1">Uncharacterized protein</fullName>
    </submittedName>
</protein>
<sequence length="313" mass="36226">MELILCSREEGSKSRKAKLRRSINLSTTKNLGLNKMLKMKKKNRESSNKTISKMGIHQELFQRYGWTASSCKIARLNRSKRCKKLMPQNVSVKTPNGFKNTIEYSTNRAENCLMCLHKDEQIRSMAIEIEELTQSFSQLITNSIEDQNTVAILNEAIKQTEIKCDLETSFLQTKVTLLEEALNSKNKDLETLDAFKENNSHLLALLDKYDQKMVDMQNDIDIRDLKIDHLVSLYEKEDKEVDFNLLESKIRFLLELLDYCKQKLEDENNRKIDNLSGGFNDPSSEVLYNESMSHTNPKSEPDFASVRVDSYFV</sequence>
<dbReference type="AlphaFoldDB" id="A0AAD1XT37"/>